<evidence type="ECO:0000256" key="2">
    <source>
        <dbReference type="ARBA" id="ARBA00022692"/>
    </source>
</evidence>
<evidence type="ECO:0000259" key="7">
    <source>
        <dbReference type="PROSITE" id="PS51751"/>
    </source>
</evidence>
<feature type="transmembrane region" description="Helical" evidence="6">
    <location>
        <begin position="68"/>
        <end position="87"/>
    </location>
</feature>
<organism evidence="8 9">
    <name type="scientific">Eleusine coracana subsp. coracana</name>
    <dbReference type="NCBI Taxonomy" id="191504"/>
    <lineage>
        <taxon>Eukaryota</taxon>
        <taxon>Viridiplantae</taxon>
        <taxon>Streptophyta</taxon>
        <taxon>Embryophyta</taxon>
        <taxon>Tracheophyta</taxon>
        <taxon>Spermatophyta</taxon>
        <taxon>Magnoliopsida</taxon>
        <taxon>Liliopsida</taxon>
        <taxon>Poales</taxon>
        <taxon>Poaceae</taxon>
        <taxon>PACMAD clade</taxon>
        <taxon>Chloridoideae</taxon>
        <taxon>Cynodonteae</taxon>
        <taxon>Eleusininae</taxon>
        <taxon>Eleusine</taxon>
    </lineage>
</organism>
<keyword evidence="2 5" id="KW-0812">Transmembrane</keyword>
<dbReference type="GO" id="GO:0016020">
    <property type="term" value="C:membrane"/>
    <property type="evidence" value="ECO:0007669"/>
    <property type="project" value="UniProtKB-SubCell"/>
</dbReference>
<dbReference type="PANTHER" id="PTHR31204">
    <property type="entry name" value="SIGMA INTRACELLULAR RECEPTOR 2"/>
    <property type="match status" value="1"/>
</dbReference>
<dbReference type="InterPro" id="IPR033118">
    <property type="entry name" value="EXPERA"/>
</dbReference>
<dbReference type="EMBL" id="BQKI01000005">
    <property type="protein sequence ID" value="GJM95456.1"/>
    <property type="molecule type" value="Genomic_DNA"/>
</dbReference>
<keyword evidence="9" id="KW-1185">Reference proteome</keyword>
<reference evidence="8" key="2">
    <citation type="submission" date="2021-12" db="EMBL/GenBank/DDBJ databases">
        <title>Resequencing data analysis of finger millet.</title>
        <authorList>
            <person name="Hatakeyama M."/>
            <person name="Aluri S."/>
            <person name="Balachadran M.T."/>
            <person name="Sivarajan S.R."/>
            <person name="Poveda L."/>
            <person name="Shimizu-Inatsugi R."/>
            <person name="Schlapbach R."/>
            <person name="Sreeman S.M."/>
            <person name="Shimizu K.K."/>
        </authorList>
    </citation>
    <scope>NUCLEOTIDE SEQUENCE</scope>
</reference>
<dbReference type="Proteomes" id="UP001054889">
    <property type="component" value="Unassembled WGS sequence"/>
</dbReference>
<comment type="subcellular location">
    <subcellularLocation>
        <location evidence="1">Membrane</location>
        <topology evidence="1">Multi-pass membrane protein</topology>
    </subcellularLocation>
</comment>
<evidence type="ECO:0000313" key="8">
    <source>
        <dbReference type="EMBL" id="GJM95456.1"/>
    </source>
</evidence>
<evidence type="ECO:0000256" key="3">
    <source>
        <dbReference type="ARBA" id="ARBA00022989"/>
    </source>
</evidence>
<feature type="domain" description="EXPERA" evidence="7">
    <location>
        <begin position="9"/>
        <end position="142"/>
    </location>
</feature>
<dbReference type="PANTHER" id="PTHR31204:SF4">
    <property type="entry name" value="EXPRESSED PROTEIN"/>
    <property type="match status" value="1"/>
</dbReference>
<evidence type="ECO:0000256" key="6">
    <source>
        <dbReference type="SAM" id="Phobius"/>
    </source>
</evidence>
<reference evidence="8" key="1">
    <citation type="journal article" date="2018" name="DNA Res.">
        <title>Multiple hybrid de novo genome assembly of finger millet, an orphan allotetraploid crop.</title>
        <authorList>
            <person name="Hatakeyama M."/>
            <person name="Aluri S."/>
            <person name="Balachadran M.T."/>
            <person name="Sivarajan S.R."/>
            <person name="Patrignani A."/>
            <person name="Gruter S."/>
            <person name="Poveda L."/>
            <person name="Shimizu-Inatsugi R."/>
            <person name="Baeten J."/>
            <person name="Francoijs K.J."/>
            <person name="Nataraja K.N."/>
            <person name="Reddy Y.A.N."/>
            <person name="Phadnis S."/>
            <person name="Ravikumar R.L."/>
            <person name="Schlapbach R."/>
            <person name="Sreeman S.M."/>
            <person name="Shimizu K.K."/>
        </authorList>
    </citation>
    <scope>NUCLEOTIDE SEQUENCE</scope>
</reference>
<dbReference type="AlphaFoldDB" id="A0AAV5CAW3"/>
<accession>A0AAV5CAW3</accession>
<protein>
    <recommendedName>
        <fullName evidence="7">EXPERA domain-containing protein</fullName>
    </recommendedName>
</protein>
<name>A0AAV5CAW3_ELECO</name>
<sequence>MAAVLSKVVDATSVLFSLTVTVAVPLIDSQVVLPTGLYPASFVRVNRWFAAEFDHYLLADPPPFFRDLIWLLLTFLWPVCIANLYAVITRRCRLIATSSLMAGVFMLTYMSALFGEMLGSRRATPKLVGFYTPFAVVAATLVLRGLCSYSKLHGPDTIGWVASSAQKKRV</sequence>
<feature type="transmembrane region" description="Helical" evidence="6">
    <location>
        <begin position="127"/>
        <end position="147"/>
    </location>
</feature>
<keyword evidence="4 5" id="KW-0472">Membrane</keyword>
<evidence type="ECO:0000313" key="9">
    <source>
        <dbReference type="Proteomes" id="UP001054889"/>
    </source>
</evidence>
<comment type="caution">
    <text evidence="8">The sequence shown here is derived from an EMBL/GenBank/DDBJ whole genome shotgun (WGS) entry which is preliminary data.</text>
</comment>
<dbReference type="GO" id="GO:0005783">
    <property type="term" value="C:endoplasmic reticulum"/>
    <property type="evidence" value="ECO:0007669"/>
    <property type="project" value="TreeGrafter"/>
</dbReference>
<dbReference type="InterPro" id="IPR051987">
    <property type="entry name" value="Sigma-2_receptor-like"/>
</dbReference>
<gene>
    <name evidence="8" type="primary">ga12194</name>
    <name evidence="8" type="ORF">PR202_ga12194</name>
</gene>
<dbReference type="PROSITE" id="PS51751">
    <property type="entry name" value="EXPERA"/>
    <property type="match status" value="1"/>
</dbReference>
<keyword evidence="3 5" id="KW-1133">Transmembrane helix</keyword>
<evidence type="ECO:0000256" key="4">
    <source>
        <dbReference type="ARBA" id="ARBA00023136"/>
    </source>
</evidence>
<evidence type="ECO:0000256" key="5">
    <source>
        <dbReference type="PROSITE-ProRule" id="PRU01087"/>
    </source>
</evidence>
<proteinExistence type="predicted"/>
<evidence type="ECO:0000256" key="1">
    <source>
        <dbReference type="ARBA" id="ARBA00004141"/>
    </source>
</evidence>
<feature type="transmembrane region" description="Helical" evidence="6">
    <location>
        <begin position="94"/>
        <end position="115"/>
    </location>
</feature>